<protein>
    <submittedName>
        <fullName evidence="2">Uncharacterized protein</fullName>
    </submittedName>
</protein>
<reference evidence="3" key="1">
    <citation type="submission" date="2021-11" db="EMBL/GenBank/DDBJ databases">
        <title>Cultivation dependent microbiological survey of springs from the worlds oldest radium mine currently devoted to the extraction of radon-saturated water.</title>
        <authorList>
            <person name="Kapinusova G."/>
            <person name="Smrhova T."/>
            <person name="Strejcek M."/>
            <person name="Suman J."/>
            <person name="Jani K."/>
            <person name="Pajer P."/>
            <person name="Uhlik O."/>
        </authorList>
    </citation>
    <scope>NUCLEOTIDE SEQUENCE [LARGE SCALE GENOMIC DNA]</scope>
    <source>
        <strain evidence="3">J379</strain>
    </source>
</reference>
<dbReference type="Proteomes" id="UP001058860">
    <property type="component" value="Chromosome"/>
</dbReference>
<keyword evidence="3" id="KW-1185">Reference proteome</keyword>
<dbReference type="EMBL" id="CP088295">
    <property type="protein sequence ID" value="UUY05786.1"/>
    <property type="molecule type" value="Genomic_DNA"/>
</dbReference>
<feature type="chain" id="PRO_5046014965" evidence="1">
    <location>
        <begin position="25"/>
        <end position="174"/>
    </location>
</feature>
<evidence type="ECO:0000256" key="1">
    <source>
        <dbReference type="SAM" id="SignalP"/>
    </source>
</evidence>
<accession>A0ABY5PMD2</accession>
<organism evidence="2 3">
    <name type="scientific">Svornostia abyssi</name>
    <dbReference type="NCBI Taxonomy" id="2898438"/>
    <lineage>
        <taxon>Bacteria</taxon>
        <taxon>Bacillati</taxon>
        <taxon>Actinomycetota</taxon>
        <taxon>Thermoleophilia</taxon>
        <taxon>Solirubrobacterales</taxon>
        <taxon>Baekduiaceae</taxon>
        <taxon>Svornostia</taxon>
    </lineage>
</organism>
<feature type="signal peptide" evidence="1">
    <location>
        <begin position="1"/>
        <end position="24"/>
    </location>
</feature>
<name>A0ABY5PMD2_9ACTN</name>
<evidence type="ECO:0000313" key="3">
    <source>
        <dbReference type="Proteomes" id="UP001058860"/>
    </source>
</evidence>
<dbReference type="RefSeq" id="WP_353866226.1">
    <property type="nucleotide sequence ID" value="NZ_CP088295.1"/>
</dbReference>
<sequence length="174" mass="18648">MRSLTLLAIVLAVALAAAAPAAVAQSPVPPCLDEWTKPPKLSGLTLTPGRVPVTPSGDIVARDVTLRVTVSQGGVDNATIWLYVFDQWGRMVGRGSVGQWGPGIFCGQHEWFVGTVFDERASWETGALGRPGSFRPNRRYLLVATAYGRETSGRAAWPAWRAKWFTTVPAAAGT</sequence>
<evidence type="ECO:0000313" key="2">
    <source>
        <dbReference type="EMBL" id="UUY05786.1"/>
    </source>
</evidence>
<proteinExistence type="predicted"/>
<keyword evidence="1" id="KW-0732">Signal</keyword>
<gene>
    <name evidence="2" type="ORF">LRS13_09775</name>
</gene>